<organism evidence="2 3">
    <name type="scientific">Streptomyces chitinivorans</name>
    <dbReference type="NCBI Taxonomy" id="1257027"/>
    <lineage>
        <taxon>Bacteria</taxon>
        <taxon>Bacillati</taxon>
        <taxon>Actinomycetota</taxon>
        <taxon>Actinomycetes</taxon>
        <taxon>Kitasatosporales</taxon>
        <taxon>Streptomycetaceae</taxon>
        <taxon>Streptomyces</taxon>
    </lineage>
</organism>
<dbReference type="EMBL" id="JBIHMK010000030">
    <property type="protein sequence ID" value="MFH0248629.1"/>
    <property type="molecule type" value="Genomic_DNA"/>
</dbReference>
<sequence>SCGSGGVESGGAGSGADGGADEETPALLRGRPLLDGRPAAYVCRHFACDAPTADPERLARTVGAFAGA</sequence>
<proteinExistence type="predicted"/>
<feature type="non-terminal residue" evidence="2">
    <location>
        <position position="1"/>
    </location>
</feature>
<comment type="caution">
    <text evidence="2">The sequence shown here is derived from an EMBL/GenBank/DDBJ whole genome shotgun (WGS) entry which is preliminary data.</text>
</comment>
<protein>
    <submittedName>
        <fullName evidence="2">Uncharacterized protein</fullName>
    </submittedName>
</protein>
<evidence type="ECO:0000313" key="2">
    <source>
        <dbReference type="EMBL" id="MFH0248629.1"/>
    </source>
</evidence>
<evidence type="ECO:0000256" key="1">
    <source>
        <dbReference type="SAM" id="MobiDB-lite"/>
    </source>
</evidence>
<feature type="region of interest" description="Disordered" evidence="1">
    <location>
        <begin position="1"/>
        <end position="31"/>
    </location>
</feature>
<keyword evidence="3" id="KW-1185">Reference proteome</keyword>
<evidence type="ECO:0000313" key="3">
    <source>
        <dbReference type="Proteomes" id="UP001607069"/>
    </source>
</evidence>
<reference evidence="2 3" key="1">
    <citation type="submission" date="2024-10" db="EMBL/GenBank/DDBJ databases">
        <authorList>
            <person name="Cho J.-C."/>
        </authorList>
    </citation>
    <scope>NUCLEOTIDE SEQUENCE [LARGE SCALE GENOMIC DNA]</scope>
    <source>
        <strain evidence="2 3">KCTC29696</strain>
    </source>
</reference>
<accession>A0ABW7HSP0</accession>
<name>A0ABW7HSP0_9ACTN</name>
<feature type="compositionally biased region" description="Gly residues" evidence="1">
    <location>
        <begin position="1"/>
        <end position="18"/>
    </location>
</feature>
<dbReference type="Proteomes" id="UP001607069">
    <property type="component" value="Unassembled WGS sequence"/>
</dbReference>
<gene>
    <name evidence="2" type="ORF">ACG5V6_10445</name>
</gene>
<dbReference type="RefSeq" id="WP_394631120.1">
    <property type="nucleotide sequence ID" value="NZ_JBIHMK010000030.1"/>
</dbReference>